<evidence type="ECO:0000256" key="2">
    <source>
        <dbReference type="ARBA" id="ARBA00009530"/>
    </source>
</evidence>
<dbReference type="Proteomes" id="UP001316803">
    <property type="component" value="Unassembled WGS sequence"/>
</dbReference>
<evidence type="ECO:0000313" key="8">
    <source>
        <dbReference type="EMBL" id="KAK5949018.1"/>
    </source>
</evidence>
<evidence type="ECO:0000256" key="3">
    <source>
        <dbReference type="ARBA" id="ARBA00022692"/>
    </source>
</evidence>
<evidence type="ECO:0000256" key="7">
    <source>
        <dbReference type="SAM" id="Phobius"/>
    </source>
</evidence>
<name>A0AAN8EP02_9EURO</name>
<evidence type="ECO:0000256" key="5">
    <source>
        <dbReference type="ARBA" id="ARBA00023136"/>
    </source>
</evidence>
<protein>
    <submittedName>
        <fullName evidence="8">Uncharacterized protein</fullName>
    </submittedName>
</protein>
<feature type="compositionally biased region" description="Basic and acidic residues" evidence="6">
    <location>
        <begin position="116"/>
        <end position="130"/>
    </location>
</feature>
<reference evidence="8 9" key="1">
    <citation type="submission" date="2022-12" db="EMBL/GenBank/DDBJ databases">
        <title>Genomic features and morphological characterization of a novel Knufia sp. strain isolated from spacecraft assembly facility.</title>
        <authorList>
            <person name="Teixeira M."/>
            <person name="Chander A.M."/>
            <person name="Stajich J.E."/>
            <person name="Venkateswaran K."/>
        </authorList>
    </citation>
    <scope>NUCLEOTIDE SEQUENCE [LARGE SCALE GENOMIC DNA]</scope>
    <source>
        <strain evidence="8 9">FJI-L2-BK-P2</strain>
    </source>
</reference>
<gene>
    <name evidence="8" type="ORF">OHC33_009939</name>
</gene>
<keyword evidence="3 7" id="KW-0812">Transmembrane</keyword>
<keyword evidence="4 7" id="KW-1133">Transmembrane helix</keyword>
<feature type="transmembrane region" description="Helical" evidence="7">
    <location>
        <begin position="35"/>
        <end position="60"/>
    </location>
</feature>
<comment type="caution">
    <text evidence="8">The sequence shown here is derived from an EMBL/GenBank/DDBJ whole genome shotgun (WGS) entry which is preliminary data.</text>
</comment>
<dbReference type="Pfam" id="PF01679">
    <property type="entry name" value="Pmp3"/>
    <property type="match status" value="1"/>
</dbReference>
<keyword evidence="9" id="KW-1185">Reference proteome</keyword>
<accession>A0AAN8EP02</accession>
<organism evidence="8 9">
    <name type="scientific">Knufia fluminis</name>
    <dbReference type="NCBI Taxonomy" id="191047"/>
    <lineage>
        <taxon>Eukaryota</taxon>
        <taxon>Fungi</taxon>
        <taxon>Dikarya</taxon>
        <taxon>Ascomycota</taxon>
        <taxon>Pezizomycotina</taxon>
        <taxon>Eurotiomycetes</taxon>
        <taxon>Chaetothyriomycetidae</taxon>
        <taxon>Chaetothyriales</taxon>
        <taxon>Trichomeriaceae</taxon>
        <taxon>Knufia</taxon>
    </lineage>
</organism>
<dbReference type="InterPro" id="IPR000612">
    <property type="entry name" value="PMP3"/>
</dbReference>
<evidence type="ECO:0000256" key="1">
    <source>
        <dbReference type="ARBA" id="ARBA00004370"/>
    </source>
</evidence>
<dbReference type="GO" id="GO:0016020">
    <property type="term" value="C:membrane"/>
    <property type="evidence" value="ECO:0007669"/>
    <property type="project" value="UniProtKB-SubCell"/>
</dbReference>
<evidence type="ECO:0000256" key="6">
    <source>
        <dbReference type="SAM" id="MobiDB-lite"/>
    </source>
</evidence>
<comment type="subcellular location">
    <subcellularLocation>
        <location evidence="1">Membrane</location>
    </subcellularLocation>
</comment>
<keyword evidence="5 7" id="KW-0472">Membrane</keyword>
<proteinExistence type="inferred from homology"/>
<sequence>MHIPLLKRMLIATCNIFFPPLAVGLLTGFTSHETFLNSCLFLLAVIPSHIHGFWISAVYFTRKRRVRHGRYPGGPSKWGIHSEKVLTGGVGCEGAEALKGGRKGDGGGVGRRVSGRARERSRIRTGESRRGSRSRSRRSSRSRGGQGHGPADEYTDAQMMEVQNISKVGSQVSRTSRHF</sequence>
<feature type="region of interest" description="Disordered" evidence="6">
    <location>
        <begin position="96"/>
        <end position="158"/>
    </location>
</feature>
<dbReference type="EMBL" id="JAKLMC020000040">
    <property type="protein sequence ID" value="KAK5949018.1"/>
    <property type="molecule type" value="Genomic_DNA"/>
</dbReference>
<dbReference type="AlphaFoldDB" id="A0AAN8EP02"/>
<evidence type="ECO:0000256" key="4">
    <source>
        <dbReference type="ARBA" id="ARBA00022989"/>
    </source>
</evidence>
<comment type="similarity">
    <text evidence="2">Belongs to the UPF0057 (PMP3) family.</text>
</comment>
<feature type="compositionally biased region" description="Basic residues" evidence="6">
    <location>
        <begin position="131"/>
        <end position="141"/>
    </location>
</feature>
<evidence type="ECO:0000313" key="9">
    <source>
        <dbReference type="Proteomes" id="UP001316803"/>
    </source>
</evidence>
<feature type="transmembrane region" description="Helical" evidence="7">
    <location>
        <begin position="9"/>
        <end position="29"/>
    </location>
</feature>